<reference evidence="1" key="1">
    <citation type="submission" date="2016-01" db="EMBL/GenBank/DDBJ databases">
        <authorList>
            <person name="Peeters C."/>
        </authorList>
    </citation>
    <scope>NUCLEOTIDE SEQUENCE [LARGE SCALE GENOMIC DNA]</scope>
    <source>
        <strain evidence="1">LMG 29325</strain>
    </source>
</reference>
<evidence type="ECO:0000313" key="2">
    <source>
        <dbReference type="Proteomes" id="UP000054596"/>
    </source>
</evidence>
<comment type="caution">
    <text evidence="1">The sequence shown here is derived from an EMBL/GenBank/DDBJ whole genome shotgun (WGS) entry which is preliminary data.</text>
</comment>
<dbReference type="RefSeq" id="WP_086970676.1">
    <property type="nucleotide sequence ID" value="NZ_FCOJ02000031.1"/>
</dbReference>
<dbReference type="AlphaFoldDB" id="A0A158BKI0"/>
<organism evidence="1 2">
    <name type="scientific">Caballeronia glebae</name>
    <dbReference type="NCBI Taxonomy" id="1777143"/>
    <lineage>
        <taxon>Bacteria</taxon>
        <taxon>Pseudomonadati</taxon>
        <taxon>Pseudomonadota</taxon>
        <taxon>Betaproteobacteria</taxon>
        <taxon>Burkholderiales</taxon>
        <taxon>Burkholderiaceae</taxon>
        <taxon>Caballeronia</taxon>
    </lineage>
</organism>
<dbReference type="OrthoDB" id="9010329at2"/>
<dbReference type="Proteomes" id="UP000054596">
    <property type="component" value="Unassembled WGS sequence"/>
</dbReference>
<dbReference type="EMBL" id="FCOJ02000031">
    <property type="protein sequence ID" value="SAK70578.1"/>
    <property type="molecule type" value="Genomic_DNA"/>
</dbReference>
<keyword evidence="2" id="KW-1185">Reference proteome</keyword>
<name>A0A158BKI0_9BURK</name>
<accession>A0A158BKI0</accession>
<gene>
    <name evidence="1" type="ORF">AWB82_04250</name>
</gene>
<sequence>MTIPTIEYRGHELRAYSHQEFPLHRDPYANGLRKFSSVVRIDSTPPNDVKPRRYGTVFAGTNPDNDTDAIDLAMQYGKDILDGKVQATEL</sequence>
<protein>
    <submittedName>
        <fullName evidence="1">Uncharacterized protein</fullName>
    </submittedName>
</protein>
<evidence type="ECO:0000313" key="1">
    <source>
        <dbReference type="EMBL" id="SAK70578.1"/>
    </source>
</evidence>
<proteinExistence type="predicted"/>